<dbReference type="KEGG" id="cam:101497470"/>
<reference evidence="1" key="1">
    <citation type="journal article" date="2013" name="Nat. Biotechnol.">
        <title>Draft genome sequence of chickpea (Cicer arietinum) provides a resource for trait improvement.</title>
        <authorList>
            <person name="Varshney R.K."/>
            <person name="Song C."/>
            <person name="Saxena R.K."/>
            <person name="Azam S."/>
            <person name="Yu S."/>
            <person name="Sharpe A.G."/>
            <person name="Cannon S."/>
            <person name="Baek J."/>
            <person name="Rosen B.D."/>
            <person name="Tar'an B."/>
            <person name="Millan T."/>
            <person name="Zhang X."/>
            <person name="Ramsay L.D."/>
            <person name="Iwata A."/>
            <person name="Wang Y."/>
            <person name="Nelson W."/>
            <person name="Farmer A.D."/>
            <person name="Gaur P.M."/>
            <person name="Soderlund C."/>
            <person name="Penmetsa R.V."/>
            <person name="Xu C."/>
            <person name="Bharti A.K."/>
            <person name="He W."/>
            <person name="Winter P."/>
            <person name="Zhao S."/>
            <person name="Hane J.K."/>
            <person name="Carrasquilla-Garcia N."/>
            <person name="Condie J.A."/>
            <person name="Upadhyaya H.D."/>
            <person name="Luo M.C."/>
            <person name="Thudi M."/>
            <person name="Gowda C.L."/>
            <person name="Singh N.P."/>
            <person name="Lichtenzveig J."/>
            <person name="Gali K.K."/>
            <person name="Rubio J."/>
            <person name="Nadarajan N."/>
            <person name="Dolezel J."/>
            <person name="Bansal K.C."/>
            <person name="Xu X."/>
            <person name="Edwards D."/>
            <person name="Zhang G."/>
            <person name="Kahl G."/>
            <person name="Gil J."/>
            <person name="Singh K.B."/>
            <person name="Datta S.K."/>
            <person name="Jackson S.A."/>
            <person name="Wang J."/>
            <person name="Cook D.R."/>
        </authorList>
    </citation>
    <scope>NUCLEOTIDE SEQUENCE [LARGE SCALE GENOMIC DNA]</scope>
    <source>
        <strain evidence="1">cv. CDC Frontier</strain>
    </source>
</reference>
<proteinExistence type="predicted"/>
<dbReference type="InterPro" id="IPR000677">
    <property type="entry name" value="Chitinase-like"/>
</dbReference>
<evidence type="ECO:0000313" key="3">
    <source>
        <dbReference type="RefSeq" id="XP_012568248.1"/>
    </source>
</evidence>
<evidence type="ECO:0000313" key="1">
    <source>
        <dbReference type="Proteomes" id="UP000087171"/>
    </source>
</evidence>
<evidence type="ECO:0000313" key="2">
    <source>
        <dbReference type="RefSeq" id="XP_004489754.1"/>
    </source>
</evidence>
<dbReference type="Gene3D" id="3.20.20.80">
    <property type="entry name" value="Glycosidases"/>
    <property type="match status" value="1"/>
</dbReference>
<dbReference type="Proteomes" id="UP000087171">
    <property type="component" value="Chromosome Ca2"/>
</dbReference>
<dbReference type="RefSeq" id="XP_012568248.1">
    <property type="nucleotide sequence ID" value="XM_012712794.1"/>
</dbReference>
<protein>
    <submittedName>
        <fullName evidence="2 3">RuBisCO-associated protein-like</fullName>
    </submittedName>
</protein>
<organism evidence="1 3">
    <name type="scientific">Cicer arietinum</name>
    <name type="common">Chickpea</name>
    <name type="synonym">Garbanzo</name>
    <dbReference type="NCBI Taxonomy" id="3827"/>
    <lineage>
        <taxon>Eukaryota</taxon>
        <taxon>Viridiplantae</taxon>
        <taxon>Streptophyta</taxon>
        <taxon>Embryophyta</taxon>
        <taxon>Tracheophyta</taxon>
        <taxon>Spermatophyta</taxon>
        <taxon>Magnoliopsida</taxon>
        <taxon>eudicotyledons</taxon>
        <taxon>Gunneridae</taxon>
        <taxon>Pentapetalae</taxon>
        <taxon>rosids</taxon>
        <taxon>fabids</taxon>
        <taxon>Fabales</taxon>
        <taxon>Fabaceae</taxon>
        <taxon>Papilionoideae</taxon>
        <taxon>50 kb inversion clade</taxon>
        <taxon>NPAAA clade</taxon>
        <taxon>Hologalegina</taxon>
        <taxon>IRL clade</taxon>
        <taxon>Cicereae</taxon>
        <taxon>Cicer</taxon>
    </lineage>
</organism>
<dbReference type="AlphaFoldDB" id="A0A1S3DYH1"/>
<keyword evidence="1" id="KW-1185">Reference proteome</keyword>
<sequence>MSSKGNNGNIDFTIYREYIHDIPPPINSNIYKLKYIKHVDFILSFATEVYVHGKGTGNFFPTWNLDVFDIEWVKKVKETIPHARVIISIGGVGSEFPFNPIDKHIWIYRAIESIKWIVRDLYHNLIDGIDIHYDVIKSSEDEFSFSIGEVIRKLKYEIDLSINVVSIAPNERFQSYYLNLYLQNKDIIDLVDFEFYNLKPRTLEQLLELYKKLVHEYSLTIVLPIISSHPEHIIIEFIRYLLKSKLLHGIVVWDDNNSTDGSTNSFSLENVLQDI</sequence>
<dbReference type="PANTHER" id="PTHR46476:SF13">
    <property type="entry name" value="2, PUTATIVE, EXPRESSED-RELATED"/>
    <property type="match status" value="1"/>
</dbReference>
<dbReference type="SUPFAM" id="SSF51445">
    <property type="entry name" value="(Trans)glycosidases"/>
    <property type="match status" value="1"/>
</dbReference>
<dbReference type="GeneID" id="101497470"/>
<dbReference type="OrthoDB" id="1416463at2759"/>
<dbReference type="InterPro" id="IPR017853">
    <property type="entry name" value="GH"/>
</dbReference>
<dbReference type="RefSeq" id="XP_004489754.1">
    <property type="nucleotide sequence ID" value="XM_004489697.1"/>
</dbReference>
<name>A0A1S3DYH1_CICAR</name>
<reference evidence="2 3" key="2">
    <citation type="submission" date="2025-04" db="UniProtKB">
        <authorList>
            <consortium name="RefSeq"/>
        </authorList>
    </citation>
    <scope>IDENTIFICATION</scope>
    <source>
        <tissue evidence="2 3">Etiolated seedlings</tissue>
    </source>
</reference>
<accession>A0A1S3DYH1</accession>
<dbReference type="STRING" id="3827.A0A1S3DYH1"/>
<dbReference type="PaxDb" id="3827-XP_004489754.1"/>
<dbReference type="PRINTS" id="PR00551">
    <property type="entry name" value="2SGLOBULIN"/>
</dbReference>
<dbReference type="GeneID" id="101508922"/>
<dbReference type="PANTHER" id="PTHR46476">
    <property type="entry name" value="CHITINASE 2-LIKE"/>
    <property type="match status" value="1"/>
</dbReference>
<gene>
    <name evidence="3" type="primary">LOC101508922</name>
    <name evidence="2" type="synonym">LOC101497470</name>
</gene>
<dbReference type="KEGG" id="cam:101508922"/>